<name>A0A8T2P148_9TELE</name>
<protein>
    <submittedName>
        <fullName evidence="1">Uncharacterized protein</fullName>
    </submittedName>
</protein>
<dbReference type="AlphaFoldDB" id="A0A8T2P148"/>
<evidence type="ECO:0000313" key="1">
    <source>
        <dbReference type="EMBL" id="KAG9343368.1"/>
    </source>
</evidence>
<accession>A0A8T2P148</accession>
<keyword evidence="2" id="KW-1185">Reference proteome</keyword>
<proteinExistence type="predicted"/>
<dbReference type="EMBL" id="JAFBMS010000024">
    <property type="protein sequence ID" value="KAG9343368.1"/>
    <property type="molecule type" value="Genomic_DNA"/>
</dbReference>
<evidence type="ECO:0000313" key="2">
    <source>
        <dbReference type="Proteomes" id="UP000824540"/>
    </source>
</evidence>
<organism evidence="1 2">
    <name type="scientific">Albula glossodonta</name>
    <name type="common">roundjaw bonefish</name>
    <dbReference type="NCBI Taxonomy" id="121402"/>
    <lineage>
        <taxon>Eukaryota</taxon>
        <taxon>Metazoa</taxon>
        <taxon>Chordata</taxon>
        <taxon>Craniata</taxon>
        <taxon>Vertebrata</taxon>
        <taxon>Euteleostomi</taxon>
        <taxon>Actinopterygii</taxon>
        <taxon>Neopterygii</taxon>
        <taxon>Teleostei</taxon>
        <taxon>Albuliformes</taxon>
        <taxon>Albulidae</taxon>
        <taxon>Albula</taxon>
    </lineage>
</organism>
<gene>
    <name evidence="1" type="ORF">JZ751_014349</name>
</gene>
<comment type="caution">
    <text evidence="1">The sequence shown here is derived from an EMBL/GenBank/DDBJ whole genome shotgun (WGS) entry which is preliminary data.</text>
</comment>
<reference evidence="1" key="1">
    <citation type="thesis" date="2021" institute="BYU ScholarsArchive" country="Provo, UT, USA">
        <title>Applications of and Algorithms for Genome Assembly and Genomic Analyses with an Emphasis on Marine Teleosts.</title>
        <authorList>
            <person name="Pickett B.D."/>
        </authorList>
    </citation>
    <scope>NUCLEOTIDE SEQUENCE</scope>
    <source>
        <strain evidence="1">HI-2016</strain>
    </source>
</reference>
<dbReference type="Proteomes" id="UP000824540">
    <property type="component" value="Unassembled WGS sequence"/>
</dbReference>
<sequence>MTAAATPHPITMVTPPLTWLSEGGFQSWGSCTSCSSFSSCSNRATRICNGGGTIMTEQLTNKLMRKSAQPLNSGHAYGKAHWLWCWSSSGNVVGTVACVSAAHLHVGGLILQLVQVGGVVLQLPAQVLHLLGQLVIRGS</sequence>